<feature type="compositionally biased region" description="Low complexity" evidence="1">
    <location>
        <begin position="80"/>
        <end position="94"/>
    </location>
</feature>
<evidence type="ECO:0000256" key="1">
    <source>
        <dbReference type="SAM" id="MobiDB-lite"/>
    </source>
</evidence>
<organism evidence="3 4">
    <name type="scientific">Nocardiopsis aegyptia</name>
    <dbReference type="NCBI Taxonomy" id="220378"/>
    <lineage>
        <taxon>Bacteria</taxon>
        <taxon>Bacillati</taxon>
        <taxon>Actinomycetota</taxon>
        <taxon>Actinomycetes</taxon>
        <taxon>Streptosporangiales</taxon>
        <taxon>Nocardiopsidaceae</taxon>
        <taxon>Nocardiopsis</taxon>
    </lineage>
</organism>
<accession>A0A7Z0EM33</accession>
<dbReference type="Proteomes" id="UP000572051">
    <property type="component" value="Unassembled WGS sequence"/>
</dbReference>
<evidence type="ECO:0000313" key="3">
    <source>
        <dbReference type="EMBL" id="NYJ34526.1"/>
    </source>
</evidence>
<feature type="region of interest" description="Disordered" evidence="1">
    <location>
        <begin position="405"/>
        <end position="439"/>
    </location>
</feature>
<name>A0A7Z0EM33_9ACTN</name>
<evidence type="ECO:0000256" key="2">
    <source>
        <dbReference type="SAM" id="SignalP"/>
    </source>
</evidence>
<feature type="signal peptide" evidence="2">
    <location>
        <begin position="1"/>
        <end position="31"/>
    </location>
</feature>
<evidence type="ECO:0000313" key="4">
    <source>
        <dbReference type="Proteomes" id="UP000572051"/>
    </source>
</evidence>
<reference evidence="3 4" key="1">
    <citation type="submission" date="2020-07" db="EMBL/GenBank/DDBJ databases">
        <title>Sequencing the genomes of 1000 actinobacteria strains.</title>
        <authorList>
            <person name="Klenk H.-P."/>
        </authorList>
    </citation>
    <scope>NUCLEOTIDE SEQUENCE [LARGE SCALE GENOMIC DNA]</scope>
    <source>
        <strain evidence="3 4">DSM 44442</strain>
    </source>
</reference>
<gene>
    <name evidence="3" type="ORF">HNR10_002407</name>
</gene>
<feature type="region of interest" description="Disordered" evidence="1">
    <location>
        <begin position="319"/>
        <end position="343"/>
    </location>
</feature>
<protein>
    <submittedName>
        <fullName evidence="3">Uncharacterized protein</fullName>
    </submittedName>
</protein>
<comment type="caution">
    <text evidence="3">The sequence shown here is derived from an EMBL/GenBank/DDBJ whole genome shotgun (WGS) entry which is preliminary data.</text>
</comment>
<dbReference type="RefSeq" id="WP_179823180.1">
    <property type="nucleotide sequence ID" value="NZ_JACCFS010000001.1"/>
</dbReference>
<dbReference type="AlphaFoldDB" id="A0A7Z0EM33"/>
<keyword evidence="2" id="KW-0732">Signal</keyword>
<feature type="region of interest" description="Disordered" evidence="1">
    <location>
        <begin position="77"/>
        <end position="113"/>
    </location>
</feature>
<keyword evidence="4" id="KW-1185">Reference proteome</keyword>
<proteinExistence type="predicted"/>
<sequence length="439" mass="43307">MTQAKRTSARTVLLAAGAAGFVALGAGVSTADTMATPMHEVAPTVERALVEGVAPTMHSLAPGGVGPVANSALTELQESATPAKPAPDLAAPLPDGRPVQTPLGSVPNPTSDLADAVAGTQAATGLDGLGQETVGHQAGTAVEEASHEAGAVLGAMTEGSGTSMGASAEEAGSVVEAMGHGTGASVEETASEMLPHTVEATKALPAELELGQATEAVRLPDTAEAPDLGAVTDLTGDNSLALSDAADLDSALSPLGNTSQVVPQSAGKPVTPNMWDLAHVFGVETPDRVQDVVESNRLTDDNYVDVGIDEALGMVGNRNLEDGQTLPQAAPSAPATPGVADLTGGLLEGAGSLDASQPVGLDGPLAGTELPKVAEGAEAGTAEDLVSGLGQGTDLLGQVDTSDLVSVEGGSPEQAPAPGTTQHPTFTELPGSEALPVVS</sequence>
<dbReference type="EMBL" id="JACCFS010000001">
    <property type="protein sequence ID" value="NYJ34526.1"/>
    <property type="molecule type" value="Genomic_DNA"/>
</dbReference>
<feature type="chain" id="PRO_5031553926" evidence="2">
    <location>
        <begin position="32"/>
        <end position="439"/>
    </location>
</feature>